<feature type="compositionally biased region" description="Low complexity" evidence="4">
    <location>
        <begin position="28"/>
        <end position="42"/>
    </location>
</feature>
<keyword evidence="3" id="KW-0687">Ribonucleoprotein</keyword>
<proteinExistence type="inferred from homology"/>
<reference evidence="5 6" key="1">
    <citation type="submission" date="2019-03" db="EMBL/GenBank/DDBJ databases">
        <title>Genomic Encyclopedia of Type Strains, Phase IV (KMG-IV): sequencing the most valuable type-strain genomes for metagenomic binning, comparative biology and taxonomic classification.</title>
        <authorList>
            <person name="Goeker M."/>
        </authorList>
    </citation>
    <scope>NUCLEOTIDE SEQUENCE [LARGE SCALE GENOMIC DNA]</scope>
    <source>
        <strain evidence="5 6">DSM 21944</strain>
    </source>
</reference>
<dbReference type="InterPro" id="IPR030826">
    <property type="entry name" value="Ribosomal_bTHX/bTHXc/bTHXm"/>
</dbReference>
<accession>A0A4S3L185</accession>
<evidence type="ECO:0000256" key="2">
    <source>
        <dbReference type="ARBA" id="ARBA00022980"/>
    </source>
</evidence>
<keyword evidence="2 5" id="KW-0689">Ribosomal protein</keyword>
<dbReference type="InterPro" id="IPR031414">
    <property type="entry name" value="Ribosomal_bTHX"/>
</dbReference>
<comment type="similarity">
    <text evidence="1">Belongs to the bacterial ribosomal protein bTHX family.</text>
</comment>
<dbReference type="AlphaFoldDB" id="A0A4S3L185"/>
<dbReference type="EMBL" id="SMAF01000015">
    <property type="protein sequence ID" value="TCS96362.1"/>
    <property type="molecule type" value="Genomic_DNA"/>
</dbReference>
<protein>
    <submittedName>
        <fullName evidence="5">30S ribosomal protein S31</fullName>
    </submittedName>
</protein>
<evidence type="ECO:0000256" key="4">
    <source>
        <dbReference type="SAM" id="MobiDB-lite"/>
    </source>
</evidence>
<dbReference type="NCBIfam" id="TIGR04560">
    <property type="entry name" value="ribo_THX"/>
    <property type="match status" value="1"/>
</dbReference>
<evidence type="ECO:0000256" key="1">
    <source>
        <dbReference type="ARBA" id="ARBA00010834"/>
    </source>
</evidence>
<dbReference type="RefSeq" id="WP_123522235.1">
    <property type="nucleotide sequence ID" value="NZ_JBHLWF010000012.1"/>
</dbReference>
<dbReference type="GO" id="GO:1990904">
    <property type="term" value="C:ribonucleoprotein complex"/>
    <property type="evidence" value="ECO:0007669"/>
    <property type="project" value="UniProtKB-KW"/>
</dbReference>
<name>A0A4S3L185_9GAMM</name>
<sequence length="48" mass="4836">MGKGDKSTRRGKISAGSYGIARPHKAKAAVATKAAAKPAAKTAARKKA</sequence>
<comment type="caution">
    <text evidence="5">The sequence shown here is derived from an EMBL/GenBank/DDBJ whole genome shotgun (WGS) entry which is preliminary data.</text>
</comment>
<dbReference type="Pfam" id="PF17070">
    <property type="entry name" value="Thx"/>
    <property type="match status" value="1"/>
</dbReference>
<keyword evidence="6" id="KW-1185">Reference proteome</keyword>
<dbReference type="Proteomes" id="UP000294599">
    <property type="component" value="Unassembled WGS sequence"/>
</dbReference>
<feature type="region of interest" description="Disordered" evidence="4">
    <location>
        <begin position="1"/>
        <end position="48"/>
    </location>
</feature>
<dbReference type="GO" id="GO:0005840">
    <property type="term" value="C:ribosome"/>
    <property type="evidence" value="ECO:0007669"/>
    <property type="project" value="UniProtKB-KW"/>
</dbReference>
<evidence type="ECO:0000313" key="6">
    <source>
        <dbReference type="Proteomes" id="UP000294599"/>
    </source>
</evidence>
<evidence type="ECO:0000313" key="5">
    <source>
        <dbReference type="EMBL" id="TCS96362.1"/>
    </source>
</evidence>
<organism evidence="5 6">
    <name type="scientific">Pseudofulvimonas gallinarii</name>
    <dbReference type="NCBI Taxonomy" id="634155"/>
    <lineage>
        <taxon>Bacteria</taxon>
        <taxon>Pseudomonadati</taxon>
        <taxon>Pseudomonadota</taxon>
        <taxon>Gammaproteobacteria</taxon>
        <taxon>Lysobacterales</taxon>
        <taxon>Rhodanobacteraceae</taxon>
        <taxon>Pseudofulvimonas</taxon>
    </lineage>
</organism>
<evidence type="ECO:0000256" key="3">
    <source>
        <dbReference type="ARBA" id="ARBA00023274"/>
    </source>
</evidence>
<gene>
    <name evidence="5" type="ORF">EDC25_11550</name>
</gene>